<evidence type="ECO:0000256" key="3">
    <source>
        <dbReference type="ARBA" id="ARBA00022833"/>
    </source>
</evidence>
<accession>A0AAW6DYB6</accession>
<dbReference type="SUPFAM" id="SSF57783">
    <property type="entry name" value="Zinc beta-ribbon"/>
    <property type="match status" value="1"/>
</dbReference>
<evidence type="ECO:0000313" key="5">
    <source>
        <dbReference type="EMBL" id="MDB8741973.1"/>
    </source>
</evidence>
<dbReference type="InterPro" id="IPR037068">
    <property type="entry name" value="DNA_primase_core_N_sf"/>
</dbReference>
<evidence type="ECO:0000259" key="4">
    <source>
        <dbReference type="SMART" id="SM00400"/>
    </source>
</evidence>
<dbReference type="InterPro" id="IPR050219">
    <property type="entry name" value="DnaG_primase"/>
</dbReference>
<organism evidence="5 6">
    <name type="scientific">Ruminococcus bicirculans</name>
    <name type="common">ex Wegman et al. 2014</name>
    <dbReference type="NCBI Taxonomy" id="1160721"/>
    <lineage>
        <taxon>Bacteria</taxon>
        <taxon>Bacillati</taxon>
        <taxon>Bacillota</taxon>
        <taxon>Clostridia</taxon>
        <taxon>Eubacteriales</taxon>
        <taxon>Oscillospiraceae</taxon>
        <taxon>Ruminococcus</taxon>
    </lineage>
</organism>
<dbReference type="InterPro" id="IPR036977">
    <property type="entry name" value="DNA_primase_Znf_CHC2"/>
</dbReference>
<dbReference type="PANTHER" id="PTHR30313">
    <property type="entry name" value="DNA PRIMASE"/>
    <property type="match status" value="1"/>
</dbReference>
<dbReference type="InterPro" id="IPR013264">
    <property type="entry name" value="DNAG_N"/>
</dbReference>
<dbReference type="EMBL" id="JAQMLS010000005">
    <property type="protein sequence ID" value="MDB8741973.1"/>
    <property type="molecule type" value="Genomic_DNA"/>
</dbReference>
<dbReference type="RefSeq" id="WP_195551537.1">
    <property type="nucleotide sequence ID" value="NZ_JADMNX010000005.1"/>
</dbReference>
<name>A0AAW6DYB6_9FIRM</name>
<dbReference type="Gene3D" id="3.90.580.10">
    <property type="entry name" value="Zinc finger, CHC2-type domain"/>
    <property type="match status" value="1"/>
</dbReference>
<dbReference type="GO" id="GO:0006269">
    <property type="term" value="P:DNA replication, synthesis of primer"/>
    <property type="evidence" value="ECO:0007669"/>
    <property type="project" value="TreeGrafter"/>
</dbReference>
<dbReference type="Pfam" id="PF08275">
    <property type="entry name" value="DNAG_N"/>
    <property type="match status" value="1"/>
</dbReference>
<dbReference type="PANTHER" id="PTHR30313:SF2">
    <property type="entry name" value="DNA PRIMASE"/>
    <property type="match status" value="1"/>
</dbReference>
<dbReference type="Pfam" id="PF01807">
    <property type="entry name" value="Zn_ribbon_DnaG"/>
    <property type="match status" value="1"/>
</dbReference>
<gene>
    <name evidence="5" type="ORF">PNV70_07810</name>
</gene>
<comment type="caution">
    <text evidence="5">The sequence shown here is derived from an EMBL/GenBank/DDBJ whole genome shotgun (WGS) entry which is preliminary data.</text>
</comment>
<evidence type="ECO:0000256" key="1">
    <source>
        <dbReference type="ARBA" id="ARBA00022723"/>
    </source>
</evidence>
<evidence type="ECO:0000313" key="6">
    <source>
        <dbReference type="Proteomes" id="UP001211421"/>
    </source>
</evidence>
<dbReference type="GO" id="GO:0003899">
    <property type="term" value="F:DNA-directed RNA polymerase activity"/>
    <property type="evidence" value="ECO:0007669"/>
    <property type="project" value="InterPro"/>
</dbReference>
<protein>
    <submittedName>
        <fullName evidence="5">CHC2 zinc finger domain-containing protein</fullName>
    </submittedName>
</protein>
<dbReference type="Gene3D" id="3.40.1360.10">
    <property type="match status" value="1"/>
</dbReference>
<keyword evidence="3" id="KW-0862">Zinc</keyword>
<proteinExistence type="predicted"/>
<keyword evidence="1" id="KW-0479">Metal-binding</keyword>
<reference evidence="5" key="1">
    <citation type="submission" date="2023-01" db="EMBL/GenBank/DDBJ databases">
        <title>Human gut microbiome strain richness.</title>
        <authorList>
            <person name="Chen-Liaw A."/>
        </authorList>
    </citation>
    <scope>NUCLEOTIDE SEQUENCE</scope>
    <source>
        <strain evidence="5">D59st1_B8_D59t2_181005</strain>
    </source>
</reference>
<dbReference type="GO" id="GO:0003677">
    <property type="term" value="F:DNA binding"/>
    <property type="evidence" value="ECO:0007669"/>
    <property type="project" value="InterPro"/>
</dbReference>
<dbReference type="GO" id="GO:0005737">
    <property type="term" value="C:cytoplasm"/>
    <property type="evidence" value="ECO:0007669"/>
    <property type="project" value="TreeGrafter"/>
</dbReference>
<sequence length="334" mass="39053">MKKDISPETIANIKSNIRIEDYIKQYIDLKQVGTTLVGLCPFHDEKTPSFKIDTTKNRYHCFGCDATGDLIDFIQMFHKASYQTAVDMAADFGNISVVRQQVSDTIKVFKEYKPIKHAKPFVHPILDMGVYNRYDKRPIKLWEEEGINSKTIDAYNIRYDTLRDRIVYPVYDLHGNLINVKGRTIYEEYKKLNIPKYINYYKVGCMDYLQELNKAQKYVKEKGEMIIFEGIKSCMKAFQLGMRNQVAAETSALTYEQIKLILGFHCDVVIAFDKDKKLEDYYNDNMKLLSRFTNLYYINDTKNLLGDPSEKKSPIDNGLQVWEELYSSRERVID</sequence>
<dbReference type="Proteomes" id="UP001211421">
    <property type="component" value="Unassembled WGS sequence"/>
</dbReference>
<dbReference type="SUPFAM" id="SSF56731">
    <property type="entry name" value="DNA primase core"/>
    <property type="match status" value="1"/>
</dbReference>
<dbReference type="Gene3D" id="3.90.980.10">
    <property type="entry name" value="DNA primase, catalytic core, N-terminal domain"/>
    <property type="match status" value="1"/>
</dbReference>
<dbReference type="AlphaFoldDB" id="A0AAW6DYB6"/>
<feature type="domain" description="Zinc finger CHC2-type" evidence="4">
    <location>
        <begin position="36"/>
        <end position="90"/>
    </location>
</feature>
<evidence type="ECO:0000256" key="2">
    <source>
        <dbReference type="ARBA" id="ARBA00022771"/>
    </source>
</evidence>
<dbReference type="InterPro" id="IPR002694">
    <property type="entry name" value="Znf_CHC2"/>
</dbReference>
<dbReference type="GO" id="GO:0008270">
    <property type="term" value="F:zinc ion binding"/>
    <property type="evidence" value="ECO:0007669"/>
    <property type="project" value="UniProtKB-KW"/>
</dbReference>
<keyword evidence="2" id="KW-0863">Zinc-finger</keyword>
<dbReference type="SMART" id="SM00400">
    <property type="entry name" value="ZnF_CHCC"/>
    <property type="match status" value="1"/>
</dbReference>